<dbReference type="EMBL" id="MU129093">
    <property type="protein sequence ID" value="KAF9506968.1"/>
    <property type="molecule type" value="Genomic_DNA"/>
</dbReference>
<evidence type="ECO:0008006" key="8">
    <source>
        <dbReference type="Google" id="ProtNLM"/>
    </source>
</evidence>
<proteinExistence type="inferred from homology"/>
<evidence type="ECO:0000256" key="2">
    <source>
        <dbReference type="ARBA" id="ARBA00009116"/>
    </source>
</evidence>
<evidence type="ECO:0000313" key="6">
    <source>
        <dbReference type="EMBL" id="KAF9506968.1"/>
    </source>
</evidence>
<comment type="similarity">
    <text evidence="2">Belongs to the ATP11 family.</text>
</comment>
<organism evidence="6 7">
    <name type="scientific">Hydnum rufescens UP504</name>
    <dbReference type="NCBI Taxonomy" id="1448309"/>
    <lineage>
        <taxon>Eukaryota</taxon>
        <taxon>Fungi</taxon>
        <taxon>Dikarya</taxon>
        <taxon>Basidiomycota</taxon>
        <taxon>Agaricomycotina</taxon>
        <taxon>Agaricomycetes</taxon>
        <taxon>Cantharellales</taxon>
        <taxon>Hydnaceae</taxon>
        <taxon>Hydnum</taxon>
    </lineage>
</organism>
<evidence type="ECO:0000256" key="4">
    <source>
        <dbReference type="ARBA" id="ARBA00023128"/>
    </source>
</evidence>
<dbReference type="PANTHER" id="PTHR13126">
    <property type="entry name" value="CHAPERONE ATP11"/>
    <property type="match status" value="1"/>
</dbReference>
<protein>
    <recommendedName>
        <fullName evidence="8">ATP11-domain-containing protein</fullName>
    </recommendedName>
</protein>
<dbReference type="OrthoDB" id="16535at2759"/>
<evidence type="ECO:0000313" key="7">
    <source>
        <dbReference type="Proteomes" id="UP000886523"/>
    </source>
</evidence>
<dbReference type="AlphaFoldDB" id="A0A9P6AJP3"/>
<feature type="region of interest" description="Disordered" evidence="5">
    <location>
        <begin position="45"/>
        <end position="90"/>
    </location>
</feature>
<evidence type="ECO:0000256" key="1">
    <source>
        <dbReference type="ARBA" id="ARBA00004173"/>
    </source>
</evidence>
<dbReference type="GO" id="GO:0033615">
    <property type="term" value="P:mitochondrial proton-transporting ATP synthase complex assembly"/>
    <property type="evidence" value="ECO:0007669"/>
    <property type="project" value="TreeGrafter"/>
</dbReference>
<sequence length="303" mass="32260">MIARHSTFTIRAFASSAAAAGAKADGAGGAKLALNEGVSDLEQLKGKLAPSPAAPPEKLGSLAPSSSVRPASTQKDASLPSRKKWTRKDSSPIKPLSALLNVPKIMETPHTAEEVSSLWTLYHASLSHVRAATTTRRLTRRGIGTGDGGGASGGATEFFFMEWGFHSPPEHPSRVDPLADPFAVVGATTNAALARARLPPPPPPPPAEYKLRGSFAQPRLVVTHHTDLADSHAIVLLRGEITASPSGGFQLSQMDAQLLALAVQKFYLPGGTPQSENDFQILRTFHEAQDQFDYKKLLATHRK</sequence>
<comment type="subcellular location">
    <subcellularLocation>
        <location evidence="1">Mitochondrion</location>
    </subcellularLocation>
</comment>
<gene>
    <name evidence="6" type="ORF">BS47DRAFT_1398999</name>
</gene>
<dbReference type="PANTHER" id="PTHR13126:SF0">
    <property type="entry name" value="ATP SYNTHASE MITOCHONDRIAL F1 COMPLEX ASSEMBLY FACTOR 1"/>
    <property type="match status" value="1"/>
</dbReference>
<dbReference type="Proteomes" id="UP000886523">
    <property type="component" value="Unassembled WGS sequence"/>
</dbReference>
<keyword evidence="7" id="KW-1185">Reference proteome</keyword>
<evidence type="ECO:0000256" key="5">
    <source>
        <dbReference type="SAM" id="MobiDB-lite"/>
    </source>
</evidence>
<feature type="compositionally biased region" description="Polar residues" evidence="5">
    <location>
        <begin position="63"/>
        <end position="76"/>
    </location>
</feature>
<keyword evidence="3" id="KW-0809">Transit peptide</keyword>
<evidence type="ECO:0000256" key="3">
    <source>
        <dbReference type="ARBA" id="ARBA00022946"/>
    </source>
</evidence>
<keyword evidence="4" id="KW-0496">Mitochondrion</keyword>
<dbReference type="InterPro" id="IPR010591">
    <property type="entry name" value="ATP11"/>
</dbReference>
<reference evidence="6" key="1">
    <citation type="journal article" date="2020" name="Nat. Commun.">
        <title>Large-scale genome sequencing of mycorrhizal fungi provides insights into the early evolution of symbiotic traits.</title>
        <authorList>
            <person name="Miyauchi S."/>
            <person name="Kiss E."/>
            <person name="Kuo A."/>
            <person name="Drula E."/>
            <person name="Kohler A."/>
            <person name="Sanchez-Garcia M."/>
            <person name="Morin E."/>
            <person name="Andreopoulos B."/>
            <person name="Barry K.W."/>
            <person name="Bonito G."/>
            <person name="Buee M."/>
            <person name="Carver A."/>
            <person name="Chen C."/>
            <person name="Cichocki N."/>
            <person name="Clum A."/>
            <person name="Culley D."/>
            <person name="Crous P.W."/>
            <person name="Fauchery L."/>
            <person name="Girlanda M."/>
            <person name="Hayes R.D."/>
            <person name="Keri Z."/>
            <person name="LaButti K."/>
            <person name="Lipzen A."/>
            <person name="Lombard V."/>
            <person name="Magnuson J."/>
            <person name="Maillard F."/>
            <person name="Murat C."/>
            <person name="Nolan M."/>
            <person name="Ohm R.A."/>
            <person name="Pangilinan J."/>
            <person name="Pereira M.F."/>
            <person name="Perotto S."/>
            <person name="Peter M."/>
            <person name="Pfister S."/>
            <person name="Riley R."/>
            <person name="Sitrit Y."/>
            <person name="Stielow J.B."/>
            <person name="Szollosi G."/>
            <person name="Zifcakova L."/>
            <person name="Stursova M."/>
            <person name="Spatafora J.W."/>
            <person name="Tedersoo L."/>
            <person name="Vaario L.M."/>
            <person name="Yamada A."/>
            <person name="Yan M."/>
            <person name="Wang P."/>
            <person name="Xu J."/>
            <person name="Bruns T."/>
            <person name="Baldrian P."/>
            <person name="Vilgalys R."/>
            <person name="Dunand C."/>
            <person name="Henrissat B."/>
            <person name="Grigoriev I.V."/>
            <person name="Hibbett D."/>
            <person name="Nagy L.G."/>
            <person name="Martin F.M."/>
        </authorList>
    </citation>
    <scope>NUCLEOTIDE SEQUENCE</scope>
    <source>
        <strain evidence="6">UP504</strain>
    </source>
</reference>
<dbReference type="Pfam" id="PF06644">
    <property type="entry name" value="ATP11"/>
    <property type="match status" value="2"/>
</dbReference>
<comment type="caution">
    <text evidence="6">The sequence shown here is derived from an EMBL/GenBank/DDBJ whole genome shotgun (WGS) entry which is preliminary data.</text>
</comment>
<accession>A0A9P6AJP3</accession>
<dbReference type="GO" id="GO:0005739">
    <property type="term" value="C:mitochondrion"/>
    <property type="evidence" value="ECO:0007669"/>
    <property type="project" value="UniProtKB-SubCell"/>
</dbReference>
<name>A0A9P6AJP3_9AGAM</name>